<comment type="catalytic activity">
    <reaction evidence="10">
        <text>S-hexadecanoyl-L-cysteinyl-[protein] + H2O = L-cysteinyl-[protein] + hexadecanoate + H(+)</text>
        <dbReference type="Rhea" id="RHEA:19233"/>
        <dbReference type="Rhea" id="RHEA-COMP:10131"/>
        <dbReference type="Rhea" id="RHEA-COMP:11032"/>
        <dbReference type="ChEBI" id="CHEBI:7896"/>
        <dbReference type="ChEBI" id="CHEBI:15377"/>
        <dbReference type="ChEBI" id="CHEBI:15378"/>
        <dbReference type="ChEBI" id="CHEBI:29950"/>
        <dbReference type="ChEBI" id="CHEBI:74151"/>
        <dbReference type="EC" id="3.1.2.22"/>
    </reaction>
    <physiologicalReaction direction="left-to-right" evidence="10">
        <dbReference type="Rhea" id="RHEA:19234"/>
    </physiologicalReaction>
</comment>
<dbReference type="EC" id="3.1.2.22" evidence="1"/>
<dbReference type="Proteomes" id="UP000182063">
    <property type="component" value="Chromosome"/>
</dbReference>
<dbReference type="InterPro" id="IPR052382">
    <property type="entry name" value="ABHD10_acyl-thioesterase"/>
</dbReference>
<evidence type="ECO:0000256" key="11">
    <source>
        <dbReference type="ARBA" id="ARBA00047972"/>
    </source>
</evidence>
<dbReference type="Gene3D" id="3.40.50.1820">
    <property type="entry name" value="alpha/beta hydrolase"/>
    <property type="match status" value="1"/>
</dbReference>
<feature type="domain" description="AB hydrolase-1" evidence="12">
    <location>
        <begin position="53"/>
        <end position="139"/>
    </location>
</feature>
<dbReference type="InterPro" id="IPR029058">
    <property type="entry name" value="AB_hydrolase_fold"/>
</dbReference>
<dbReference type="GO" id="GO:0102390">
    <property type="term" value="F:mycophenolic acid acyl-glucuronide esterase activity"/>
    <property type="evidence" value="ECO:0007669"/>
    <property type="project" value="UniProtKB-EC"/>
</dbReference>
<comment type="catalytic activity">
    <reaction evidence="11">
        <text>mycophenolic acid O-acyl-beta-D-glucuronide + H2O = mycophenolate + D-glucuronate + H(+)</text>
        <dbReference type="Rhea" id="RHEA:34179"/>
        <dbReference type="ChEBI" id="CHEBI:15377"/>
        <dbReference type="ChEBI" id="CHEBI:15378"/>
        <dbReference type="ChEBI" id="CHEBI:58720"/>
        <dbReference type="ChEBI" id="CHEBI:62932"/>
        <dbReference type="ChEBI" id="CHEBI:66982"/>
        <dbReference type="EC" id="3.1.1.93"/>
    </reaction>
    <physiologicalReaction direction="left-to-right" evidence="11">
        <dbReference type="Rhea" id="RHEA:34180"/>
    </physiologicalReaction>
</comment>
<gene>
    <name evidence="13" type="ORF">BSL82_07905</name>
</gene>
<evidence type="ECO:0000256" key="3">
    <source>
        <dbReference type="ARBA" id="ARBA00022946"/>
    </source>
</evidence>
<dbReference type="AlphaFoldDB" id="A0A1L3ZUC4"/>
<dbReference type="EC" id="3.1.1.93" evidence="4"/>
<evidence type="ECO:0000313" key="14">
    <source>
        <dbReference type="Proteomes" id="UP000182063"/>
    </source>
</evidence>
<dbReference type="KEGG" id="sphj:BSL82_07905"/>
<dbReference type="ESTHER" id="9sphn-a0a1l3zuc4">
    <property type="family name" value="6_AlphaBeta_hydrolase"/>
</dbReference>
<dbReference type="PANTHER" id="PTHR16138">
    <property type="entry name" value="MYCOPHENOLIC ACID ACYL-GLUCURONIDE ESTERASE, MITOCHONDRIAL"/>
    <property type="match status" value="1"/>
</dbReference>
<reference evidence="14" key="1">
    <citation type="submission" date="2016-11" db="EMBL/GenBank/DDBJ databases">
        <title>Complete Genome Sequence of alachlor-degrading Sphingomonas sp. strain JJ-A5.</title>
        <authorList>
            <person name="Lee H."/>
            <person name="Ka J.-O."/>
        </authorList>
    </citation>
    <scope>NUCLEOTIDE SEQUENCE [LARGE SCALE GENOMIC DNA]</scope>
    <source>
        <strain evidence="14">JJ-A5</strain>
    </source>
</reference>
<evidence type="ECO:0000256" key="1">
    <source>
        <dbReference type="ARBA" id="ARBA00012423"/>
    </source>
</evidence>
<dbReference type="GO" id="GO:0008474">
    <property type="term" value="F:palmitoyl-(protein) hydrolase activity"/>
    <property type="evidence" value="ECO:0007669"/>
    <property type="project" value="UniProtKB-EC"/>
</dbReference>
<accession>A0A1L3ZUC4</accession>
<dbReference type="InterPro" id="IPR000073">
    <property type="entry name" value="AB_hydrolase_1"/>
</dbReference>
<organism evidence="13 14">
    <name type="scientific">Tardibacter chloracetimidivorans</name>
    <dbReference type="NCBI Taxonomy" id="1921510"/>
    <lineage>
        <taxon>Bacteria</taxon>
        <taxon>Pseudomonadati</taxon>
        <taxon>Pseudomonadota</taxon>
        <taxon>Alphaproteobacteria</taxon>
        <taxon>Sphingomonadales</taxon>
        <taxon>Sphingomonadaceae</taxon>
        <taxon>Tardibacter</taxon>
    </lineage>
</organism>
<sequence length="246" mass="27417">MTELNYMDRGDGVRIAYRHRRGKGPTIVFLPGYMSDMEGTKAIALWEWAGVEGRAMLRLDYSGCGASEGPFEDGTLDRWRDDVLKLIDTLVEGPVLLVGSSMGGWLMLLVACARPERVKALVGIAAAPDFTSWGFTADQKALIRAKGRIEEPSEYDEAPYVTTLRFWESGERNLLLNDPIPIDVPVRLLHGHDDNDVPWPISPKLANTLRSDDVRTVLVKNGDHRLSRPEDIGLLLTTVSELLEME</sequence>
<dbReference type="EMBL" id="CP018221">
    <property type="protein sequence ID" value="API59242.1"/>
    <property type="molecule type" value="Genomic_DNA"/>
</dbReference>
<keyword evidence="14" id="KW-1185">Reference proteome</keyword>
<evidence type="ECO:0000256" key="5">
    <source>
        <dbReference type="ARBA" id="ARBA00039314"/>
    </source>
</evidence>
<evidence type="ECO:0000259" key="12">
    <source>
        <dbReference type="Pfam" id="PF00561"/>
    </source>
</evidence>
<proteinExistence type="predicted"/>
<dbReference type="RefSeq" id="WP_072596791.1">
    <property type="nucleotide sequence ID" value="NZ_CP018221.1"/>
</dbReference>
<keyword evidence="2 13" id="KW-0378">Hydrolase</keyword>
<dbReference type="OrthoDB" id="9813296at2"/>
<keyword evidence="3" id="KW-0809">Transit peptide</keyword>
<dbReference type="STRING" id="1921510.BSL82_07905"/>
<evidence type="ECO:0000256" key="7">
    <source>
        <dbReference type="ARBA" id="ARBA00042645"/>
    </source>
</evidence>
<evidence type="ECO:0000256" key="10">
    <source>
        <dbReference type="ARBA" id="ARBA00047409"/>
    </source>
</evidence>
<evidence type="ECO:0000313" key="13">
    <source>
        <dbReference type="EMBL" id="API59242.1"/>
    </source>
</evidence>
<dbReference type="PANTHER" id="PTHR16138:SF7">
    <property type="entry name" value="PALMITOYL-PROTEIN THIOESTERASE ABHD10, MITOCHONDRIAL"/>
    <property type="match status" value="1"/>
</dbReference>
<evidence type="ECO:0000256" key="4">
    <source>
        <dbReference type="ARBA" id="ARBA00039132"/>
    </source>
</evidence>
<evidence type="ECO:0000256" key="9">
    <source>
        <dbReference type="ARBA" id="ARBA00046047"/>
    </source>
</evidence>
<dbReference type="Pfam" id="PF00561">
    <property type="entry name" value="Abhydrolase_1"/>
    <property type="match status" value="1"/>
</dbReference>
<evidence type="ECO:0000256" key="2">
    <source>
        <dbReference type="ARBA" id="ARBA00022801"/>
    </source>
</evidence>
<name>A0A1L3ZUC4_9SPHN</name>
<dbReference type="SUPFAM" id="SSF53474">
    <property type="entry name" value="alpha/beta-Hydrolases"/>
    <property type="match status" value="1"/>
</dbReference>
<evidence type="ECO:0000256" key="6">
    <source>
        <dbReference type="ARBA" id="ARBA00041520"/>
    </source>
</evidence>
<comment type="function">
    <text evidence="9">Acts as an acyl-protein thioesterase that hydrolyzes fatty acids from acylated residues in proteins. Regulates the mitochondrial S-depalmitoylation of the nucleophilic active site residue of peroxiredoxin-5/PRDX5, a key antioxidant protein, therefore modulating mitochondrial antioxidant ability. Also catalyzes the deglucuronidation of mycophenolic acid acyl-glucuronide, an active metabolite of the immunosuppressant drug mycophenolate.</text>
</comment>
<evidence type="ECO:0000256" key="8">
    <source>
        <dbReference type="ARBA" id="ARBA00042704"/>
    </source>
</evidence>
<protein>
    <recommendedName>
        <fullName evidence="5">Palmitoyl-protein thioesterase ABHD10, mitochondrial</fullName>
        <ecNumber evidence="4">3.1.1.93</ecNumber>
        <ecNumber evidence="1">3.1.2.22</ecNumber>
    </recommendedName>
    <alternativeName>
        <fullName evidence="7">Acyl-protein thioesterase ABHD10</fullName>
    </alternativeName>
    <alternativeName>
        <fullName evidence="8">Alpha/beta hydrolase domain-containing protein 10</fullName>
    </alternativeName>
    <alternativeName>
        <fullName evidence="6">Mycophenolic acid acyl-glucuronide esterase, mitochondrial</fullName>
    </alternativeName>
</protein>